<dbReference type="Pfam" id="PF05299">
    <property type="entry name" value="Peptidase_M61"/>
    <property type="match status" value="1"/>
</dbReference>
<dbReference type="OrthoDB" id="9778516at2"/>
<keyword evidence="1" id="KW-0732">Signal</keyword>
<keyword evidence="5" id="KW-1185">Reference proteome</keyword>
<sequence>MPAFFRDTPRAIAHVLVAVAFAATAACAATRNRSPAQAAPAAAFRGTIALDVDLTDMRRRIVAVRERMPVQHAGRTVLFYPQWDAASHAPSISAHRLAGLAVSADGVALTWRRDPARVHAFEIDVPAGAKELEARFQYLAPLGHEASATVFDGFIGLSWNRVLVYPDGWPARQIPVQATITLPEGMSAATTLQGGREGSAVRFAPVSLDRLIDSPVFASRHVQTRAIAGGAAPVRAQWIAVDAASVERAAELDRPLRAVVDEVGALFGPSPFAHYDFLFGLDDRLPGPGGIEHADSGEVFLPTDFLAHRDAAVPWIDVIPHEFIHAWNGLWRVPADMATATPNEPATGTLLWLYEGQTEFWSRIVAARAGLRSVQQTLDALALDAAVVHSRAGRRWKSLADSSNDPLIQSGRADWRDWQRREDYYVEGVLFWLDIDARLRRCSDGAKGIDDFAAAFFSAANREHGERYRTYTERDVVATLDGLCAADWSAILHRKLDAHDDEGVLDGLAAHGWRLVFRDTPSAYFRLAEAADGVRDLTWSIGLTITPSGQVKSVAWNGAAFAAGIVPGARVKTIDGAPFTPEALDQAIASRMRLRMGITFDGGEFAADIDARTGHRYPHLERIPGAPETLSALLARRSGDADLASR</sequence>
<dbReference type="Gene3D" id="1.10.390.10">
    <property type="entry name" value="Neutral Protease Domain 2"/>
    <property type="match status" value="1"/>
</dbReference>
<dbReference type="PROSITE" id="PS51257">
    <property type="entry name" value="PROKAR_LIPOPROTEIN"/>
    <property type="match status" value="1"/>
</dbReference>
<organism evidence="4 5">
    <name type="scientific">Dokdonella fugitiva</name>
    <dbReference type="NCBI Taxonomy" id="328517"/>
    <lineage>
        <taxon>Bacteria</taxon>
        <taxon>Pseudomonadati</taxon>
        <taxon>Pseudomonadota</taxon>
        <taxon>Gammaproteobacteria</taxon>
        <taxon>Lysobacterales</taxon>
        <taxon>Rhodanobacteraceae</taxon>
        <taxon>Dokdonella</taxon>
    </lineage>
</organism>
<protein>
    <submittedName>
        <fullName evidence="4">Putative metalloprotease with PDZ domain</fullName>
    </submittedName>
</protein>
<dbReference type="InterPro" id="IPR040756">
    <property type="entry name" value="Peptidase_M61_N"/>
</dbReference>
<feature type="chain" id="PRO_5020744344" evidence="1">
    <location>
        <begin position="29"/>
        <end position="646"/>
    </location>
</feature>
<evidence type="ECO:0000313" key="4">
    <source>
        <dbReference type="EMBL" id="TCO38279.1"/>
    </source>
</evidence>
<dbReference type="Pfam" id="PF17899">
    <property type="entry name" value="Peptidase_M61_N"/>
    <property type="match status" value="1"/>
</dbReference>
<proteinExistence type="predicted"/>
<dbReference type="InterPro" id="IPR024191">
    <property type="entry name" value="Peptidase_M61"/>
</dbReference>
<comment type="caution">
    <text evidence="4">The sequence shown here is derived from an EMBL/GenBank/DDBJ whole genome shotgun (WGS) entry which is preliminary data.</text>
</comment>
<accession>A0A4R2I3Z7</accession>
<dbReference type="Gene3D" id="2.60.40.3650">
    <property type="match status" value="1"/>
</dbReference>
<dbReference type="SUPFAM" id="SSF55486">
    <property type="entry name" value="Metalloproteases ('zincins'), catalytic domain"/>
    <property type="match status" value="1"/>
</dbReference>
<dbReference type="RefSeq" id="WP_158287481.1">
    <property type="nucleotide sequence ID" value="NZ_SLWQ01000008.1"/>
</dbReference>
<keyword evidence="4" id="KW-0645">Protease</keyword>
<evidence type="ECO:0000256" key="1">
    <source>
        <dbReference type="SAM" id="SignalP"/>
    </source>
</evidence>
<keyword evidence="4" id="KW-0482">Metalloprotease</keyword>
<gene>
    <name evidence="4" type="ORF">EV148_108117</name>
</gene>
<keyword evidence="4" id="KW-0378">Hydrolase</keyword>
<dbReference type="EMBL" id="SLWQ01000008">
    <property type="protein sequence ID" value="TCO38279.1"/>
    <property type="molecule type" value="Genomic_DNA"/>
</dbReference>
<evidence type="ECO:0000259" key="3">
    <source>
        <dbReference type="Pfam" id="PF17899"/>
    </source>
</evidence>
<feature type="domain" description="Peptidase M61 N-terminal" evidence="3">
    <location>
        <begin position="50"/>
        <end position="219"/>
    </location>
</feature>
<evidence type="ECO:0000313" key="5">
    <source>
        <dbReference type="Proteomes" id="UP000294862"/>
    </source>
</evidence>
<name>A0A4R2I3Z7_9GAMM</name>
<dbReference type="Proteomes" id="UP000294862">
    <property type="component" value="Unassembled WGS sequence"/>
</dbReference>
<dbReference type="InterPro" id="IPR027268">
    <property type="entry name" value="Peptidase_M4/M1_CTD_sf"/>
</dbReference>
<evidence type="ECO:0000259" key="2">
    <source>
        <dbReference type="Pfam" id="PF05299"/>
    </source>
</evidence>
<feature type="domain" description="Peptidase M61 catalytic" evidence="2">
    <location>
        <begin position="316"/>
        <end position="430"/>
    </location>
</feature>
<dbReference type="AlphaFoldDB" id="A0A4R2I3Z7"/>
<dbReference type="InterPro" id="IPR007963">
    <property type="entry name" value="Peptidase_M61_catalytic"/>
</dbReference>
<dbReference type="GO" id="GO:0008237">
    <property type="term" value="F:metallopeptidase activity"/>
    <property type="evidence" value="ECO:0007669"/>
    <property type="project" value="UniProtKB-KW"/>
</dbReference>
<reference evidence="4 5" key="1">
    <citation type="journal article" date="2015" name="Stand. Genomic Sci.">
        <title>Genomic Encyclopedia of Bacterial and Archaeal Type Strains, Phase III: the genomes of soil and plant-associated and newly described type strains.</title>
        <authorList>
            <person name="Whitman W.B."/>
            <person name="Woyke T."/>
            <person name="Klenk H.P."/>
            <person name="Zhou Y."/>
            <person name="Lilburn T.G."/>
            <person name="Beck B.J."/>
            <person name="De Vos P."/>
            <person name="Vandamme P."/>
            <person name="Eisen J.A."/>
            <person name="Garrity G."/>
            <person name="Hugenholtz P."/>
            <person name="Kyrpides N.C."/>
        </authorList>
    </citation>
    <scope>NUCLEOTIDE SEQUENCE [LARGE SCALE GENOMIC DNA]</scope>
    <source>
        <strain evidence="4 5">A3</strain>
    </source>
</reference>
<feature type="signal peptide" evidence="1">
    <location>
        <begin position="1"/>
        <end position="28"/>
    </location>
</feature>
<dbReference type="PIRSF" id="PIRSF016493">
    <property type="entry name" value="Glycyl_aminpptds"/>
    <property type="match status" value="1"/>
</dbReference>
<dbReference type="GO" id="GO:0006508">
    <property type="term" value="P:proteolysis"/>
    <property type="evidence" value="ECO:0007669"/>
    <property type="project" value="UniProtKB-KW"/>
</dbReference>